<feature type="chain" id="PRO_5029653607" description="Cnidarian restricted protein" evidence="1">
    <location>
        <begin position="22"/>
        <end position="162"/>
    </location>
</feature>
<accession>A0A7M5V4A1</accession>
<dbReference type="AlphaFoldDB" id="A0A7M5V4A1"/>
<reference evidence="2" key="1">
    <citation type="submission" date="2021-01" db="UniProtKB">
        <authorList>
            <consortium name="EnsemblMetazoa"/>
        </authorList>
    </citation>
    <scope>IDENTIFICATION</scope>
</reference>
<evidence type="ECO:0008006" key="4">
    <source>
        <dbReference type="Google" id="ProtNLM"/>
    </source>
</evidence>
<sequence>MSSGSTNLLCLVVICIQGACTSPLRSCQDSNGTIKKMESTANENLKHITICWDNSLQTKFVRFAENQHACYEGRKNNDREEFIFCDAEEILESGELKNITIVKMGDQTSIIKYNAPLGDKSENPKPSHKEFTKNRKRDCVIGSKCETSTAAMFSKDHNQSWF</sequence>
<dbReference type="RefSeq" id="XP_066920523.1">
    <property type="nucleotide sequence ID" value="XM_067064422.1"/>
</dbReference>
<dbReference type="GeneID" id="136807799"/>
<evidence type="ECO:0000256" key="1">
    <source>
        <dbReference type="SAM" id="SignalP"/>
    </source>
</evidence>
<keyword evidence="1" id="KW-0732">Signal</keyword>
<organism evidence="2 3">
    <name type="scientific">Clytia hemisphaerica</name>
    <dbReference type="NCBI Taxonomy" id="252671"/>
    <lineage>
        <taxon>Eukaryota</taxon>
        <taxon>Metazoa</taxon>
        <taxon>Cnidaria</taxon>
        <taxon>Hydrozoa</taxon>
        <taxon>Hydroidolina</taxon>
        <taxon>Leptothecata</taxon>
        <taxon>Obeliida</taxon>
        <taxon>Clytiidae</taxon>
        <taxon>Clytia</taxon>
    </lineage>
</organism>
<dbReference type="Proteomes" id="UP000594262">
    <property type="component" value="Unplaced"/>
</dbReference>
<evidence type="ECO:0000313" key="2">
    <source>
        <dbReference type="EnsemblMetazoa" id="CLYHEMP003323.1"/>
    </source>
</evidence>
<dbReference type="EnsemblMetazoa" id="CLYHEMT003323.1">
    <property type="protein sequence ID" value="CLYHEMP003323.1"/>
    <property type="gene ID" value="CLYHEMG003323"/>
</dbReference>
<feature type="signal peptide" evidence="1">
    <location>
        <begin position="1"/>
        <end position="21"/>
    </location>
</feature>
<keyword evidence="3" id="KW-1185">Reference proteome</keyword>
<protein>
    <recommendedName>
        <fullName evidence="4">Cnidarian restricted protein</fullName>
    </recommendedName>
</protein>
<proteinExistence type="predicted"/>
<name>A0A7M5V4A1_9CNID</name>
<evidence type="ECO:0000313" key="3">
    <source>
        <dbReference type="Proteomes" id="UP000594262"/>
    </source>
</evidence>